<sequence>MIQVFKFLKRMKRIHSEYQEIFMTWRNRRLIKKHKICFIEPNYLFLPIFKSGDIIIDVGCGFDADLSVALIKKYGIKSFGIDPTKKHQEQLRRLESYYKDSFFHLPIAVSFENGEFEFFESEDNVSGSLLSEHKNVVSDKVRSYKVRSLTPNALLKEIGSERAQYLKLDLEGAEYDLIFSNKKEFFVPFPQVFVEFHHGTVSQYSRKHTGKAVSILKNYGFLPFTVDGSSYLFFKPNTTR</sequence>
<feature type="domain" description="Methyltransferase FkbM" evidence="1">
    <location>
        <begin position="116"/>
        <end position="221"/>
    </location>
</feature>
<reference evidence="2 3" key="1">
    <citation type="journal article" date="2016" name="Nat. Commun.">
        <title>Thousands of microbial genomes shed light on interconnected biogeochemical processes in an aquifer system.</title>
        <authorList>
            <person name="Anantharaman K."/>
            <person name="Brown C.T."/>
            <person name="Hug L.A."/>
            <person name="Sharon I."/>
            <person name="Castelle C.J."/>
            <person name="Probst A.J."/>
            <person name="Thomas B.C."/>
            <person name="Singh A."/>
            <person name="Wilkins M.J."/>
            <person name="Karaoz U."/>
            <person name="Brodie E.L."/>
            <person name="Williams K.H."/>
            <person name="Hubbard S.S."/>
            <person name="Banfield J.F."/>
        </authorList>
    </citation>
    <scope>NUCLEOTIDE SEQUENCE [LARGE SCALE GENOMIC DNA]</scope>
</reference>
<organism evidence="2 3">
    <name type="scientific">Candidatus Brennerbacteria bacterium RIFOXYD1_FULL_41_16</name>
    <dbReference type="NCBI Taxonomy" id="1797529"/>
    <lineage>
        <taxon>Bacteria</taxon>
        <taxon>Candidatus Brenneribacteriota</taxon>
    </lineage>
</organism>
<dbReference type="InterPro" id="IPR006342">
    <property type="entry name" value="FkbM_mtfrase"/>
</dbReference>
<dbReference type="InterPro" id="IPR052514">
    <property type="entry name" value="SAM-dependent_MTase"/>
</dbReference>
<dbReference type="STRING" id="1797529.A2570_00170"/>
<gene>
    <name evidence="2" type="ORF">A2570_00170</name>
</gene>
<dbReference type="SUPFAM" id="SSF53335">
    <property type="entry name" value="S-adenosyl-L-methionine-dependent methyltransferases"/>
    <property type="match status" value="1"/>
</dbReference>
<evidence type="ECO:0000313" key="2">
    <source>
        <dbReference type="EMBL" id="OGY40818.1"/>
    </source>
</evidence>
<protein>
    <recommendedName>
        <fullName evidence="1">Methyltransferase FkbM domain-containing protein</fullName>
    </recommendedName>
</protein>
<dbReference type="NCBIfam" id="TIGR01444">
    <property type="entry name" value="fkbM_fam"/>
    <property type="match status" value="1"/>
</dbReference>
<dbReference type="Pfam" id="PF05050">
    <property type="entry name" value="Methyltransf_21"/>
    <property type="match status" value="1"/>
</dbReference>
<dbReference type="AlphaFoldDB" id="A0A1G1XLD0"/>
<dbReference type="Proteomes" id="UP000178570">
    <property type="component" value="Unassembled WGS sequence"/>
</dbReference>
<dbReference type="PANTHER" id="PTHR34203">
    <property type="entry name" value="METHYLTRANSFERASE, FKBM FAMILY PROTEIN"/>
    <property type="match status" value="1"/>
</dbReference>
<comment type="caution">
    <text evidence="2">The sequence shown here is derived from an EMBL/GenBank/DDBJ whole genome shotgun (WGS) entry which is preliminary data.</text>
</comment>
<evidence type="ECO:0000313" key="3">
    <source>
        <dbReference type="Proteomes" id="UP000178570"/>
    </source>
</evidence>
<dbReference type="Gene3D" id="3.40.50.150">
    <property type="entry name" value="Vaccinia Virus protein VP39"/>
    <property type="match status" value="1"/>
</dbReference>
<accession>A0A1G1XLD0</accession>
<dbReference type="PANTHER" id="PTHR34203:SF15">
    <property type="entry name" value="SLL1173 PROTEIN"/>
    <property type="match status" value="1"/>
</dbReference>
<proteinExistence type="predicted"/>
<name>A0A1G1XLD0_9BACT</name>
<dbReference type="InterPro" id="IPR029063">
    <property type="entry name" value="SAM-dependent_MTases_sf"/>
</dbReference>
<evidence type="ECO:0000259" key="1">
    <source>
        <dbReference type="Pfam" id="PF05050"/>
    </source>
</evidence>
<dbReference type="EMBL" id="MHHY01000004">
    <property type="protein sequence ID" value="OGY40818.1"/>
    <property type="molecule type" value="Genomic_DNA"/>
</dbReference>